<organism evidence="2 3">
    <name type="scientific">Rhodocista pekingensis</name>
    <dbReference type="NCBI Taxonomy" id="201185"/>
    <lineage>
        <taxon>Bacteria</taxon>
        <taxon>Pseudomonadati</taxon>
        <taxon>Pseudomonadota</taxon>
        <taxon>Alphaproteobacteria</taxon>
        <taxon>Rhodospirillales</taxon>
        <taxon>Azospirillaceae</taxon>
        <taxon>Rhodocista</taxon>
    </lineage>
</organism>
<dbReference type="Gene3D" id="3.50.50.60">
    <property type="entry name" value="FAD/NAD(P)-binding domain"/>
    <property type="match status" value="1"/>
</dbReference>
<dbReference type="Proteomes" id="UP001596456">
    <property type="component" value="Unassembled WGS sequence"/>
</dbReference>
<dbReference type="NCBIfam" id="TIGR03467">
    <property type="entry name" value="HpnE"/>
    <property type="match status" value="1"/>
</dbReference>
<keyword evidence="3" id="KW-1185">Reference proteome</keyword>
<comment type="caution">
    <text evidence="2">The sequence shown here is derived from an EMBL/GenBank/DDBJ whole genome shotgun (WGS) entry which is preliminary data.</text>
</comment>
<name>A0ABW2KRF0_9PROT</name>
<sequence length="456" mass="47416">MSAFPRSPARHGAGAVSRIHVVGAGLAGLACATALAATGRPVTLYEAATQAGGRCRSYGDARLGCRIDNGNHLILGANPDTFRYLDRTGGRDGLCPVAPAAIPFHDLADGSTWTVRPGAGPLPLWLLDPARRVAGVAALPHLAPLRLALAGADATVASMLPLDTPLGRRLWRPLAVSILNTEPEAASARLLWSVLSQTLLKGEAACRPHIAREGLSEALVDPALAFLSGAGAELRLPARLRALEVGNGAVTTLRFDGGQRVDLSPGERVVLAVPAWQAADLLPGLRVPTEHRAILNAHFRLPAPVAPAPAALPGGLPLLGLVGGTAEWLFQRGDVLSVTVSAADRLTGEDSDTLAVRLWSDIARALCLPDACPPAHRIVKEKRATFAATPDVVADRPGPRTDLGNLLLAGDWTDTGLPATIEGAVLSGHRAAEILLRDQIGNSAAATRRPSASRTL</sequence>
<proteinExistence type="predicted"/>
<dbReference type="PROSITE" id="PS51257">
    <property type="entry name" value="PROKAR_LIPOPROTEIN"/>
    <property type="match status" value="1"/>
</dbReference>
<protein>
    <submittedName>
        <fullName evidence="2">Hydroxysqualene dehydroxylase HpnE</fullName>
        <ecNumber evidence="2">1.17.8.1</ecNumber>
    </submittedName>
</protein>
<dbReference type="PANTHER" id="PTHR42923">
    <property type="entry name" value="PROTOPORPHYRINOGEN OXIDASE"/>
    <property type="match status" value="1"/>
</dbReference>
<dbReference type="InterPro" id="IPR050464">
    <property type="entry name" value="Zeta_carotene_desat/Oxidored"/>
</dbReference>
<evidence type="ECO:0000313" key="3">
    <source>
        <dbReference type="Proteomes" id="UP001596456"/>
    </source>
</evidence>
<evidence type="ECO:0000313" key="2">
    <source>
        <dbReference type="EMBL" id="MFC7331960.1"/>
    </source>
</evidence>
<dbReference type="EC" id="1.17.8.1" evidence="2"/>
<evidence type="ECO:0000259" key="1">
    <source>
        <dbReference type="Pfam" id="PF01593"/>
    </source>
</evidence>
<dbReference type="InterPro" id="IPR036188">
    <property type="entry name" value="FAD/NAD-bd_sf"/>
</dbReference>
<keyword evidence="2" id="KW-0560">Oxidoreductase</keyword>
<dbReference type="InterPro" id="IPR002937">
    <property type="entry name" value="Amino_oxidase"/>
</dbReference>
<dbReference type="SUPFAM" id="SSF51905">
    <property type="entry name" value="FAD/NAD(P)-binding domain"/>
    <property type="match status" value="1"/>
</dbReference>
<dbReference type="InterPro" id="IPR017830">
    <property type="entry name" value="SQase_HpnE"/>
</dbReference>
<dbReference type="RefSeq" id="WP_377356064.1">
    <property type="nucleotide sequence ID" value="NZ_JBHTCM010000004.1"/>
</dbReference>
<dbReference type="Pfam" id="PF01593">
    <property type="entry name" value="Amino_oxidase"/>
    <property type="match status" value="1"/>
</dbReference>
<dbReference type="PANTHER" id="PTHR42923:SF47">
    <property type="entry name" value="BLR3003 PROTEIN"/>
    <property type="match status" value="1"/>
</dbReference>
<dbReference type="EMBL" id="JBHTCM010000004">
    <property type="protein sequence ID" value="MFC7331960.1"/>
    <property type="molecule type" value="Genomic_DNA"/>
</dbReference>
<accession>A0ABW2KRF0</accession>
<dbReference type="GO" id="GO:0016491">
    <property type="term" value="F:oxidoreductase activity"/>
    <property type="evidence" value="ECO:0007669"/>
    <property type="project" value="UniProtKB-KW"/>
</dbReference>
<reference evidence="3" key="1">
    <citation type="journal article" date="2019" name="Int. J. Syst. Evol. Microbiol.">
        <title>The Global Catalogue of Microorganisms (GCM) 10K type strain sequencing project: providing services to taxonomists for standard genome sequencing and annotation.</title>
        <authorList>
            <consortium name="The Broad Institute Genomics Platform"/>
            <consortium name="The Broad Institute Genome Sequencing Center for Infectious Disease"/>
            <person name="Wu L."/>
            <person name="Ma J."/>
        </authorList>
    </citation>
    <scope>NUCLEOTIDE SEQUENCE [LARGE SCALE GENOMIC DNA]</scope>
    <source>
        <strain evidence="3">CGMCC 1.16275</strain>
    </source>
</reference>
<gene>
    <name evidence="2" type="primary">hpnE</name>
    <name evidence="2" type="ORF">ACFQPS_02180</name>
</gene>
<feature type="domain" description="Amine oxidase" evidence="1">
    <location>
        <begin position="26"/>
        <end position="435"/>
    </location>
</feature>